<proteinExistence type="predicted"/>
<dbReference type="AlphaFoldDB" id="A0AAV5RW28"/>
<reference evidence="2 3" key="1">
    <citation type="journal article" date="2023" name="Elife">
        <title>Identification of key yeast species and microbe-microbe interactions impacting larval growth of Drosophila in the wild.</title>
        <authorList>
            <person name="Mure A."/>
            <person name="Sugiura Y."/>
            <person name="Maeda R."/>
            <person name="Honda K."/>
            <person name="Sakurai N."/>
            <person name="Takahashi Y."/>
            <person name="Watada M."/>
            <person name="Katoh T."/>
            <person name="Gotoh A."/>
            <person name="Gotoh Y."/>
            <person name="Taniguchi I."/>
            <person name="Nakamura K."/>
            <person name="Hayashi T."/>
            <person name="Katayama T."/>
            <person name="Uemura T."/>
            <person name="Hattori Y."/>
        </authorList>
    </citation>
    <scope>NUCLEOTIDE SEQUENCE [LARGE SCALE GENOMIC DNA]</scope>
    <source>
        <strain evidence="2 3">KH-74</strain>
    </source>
</reference>
<dbReference type="PANTHER" id="PTHR11440">
    <property type="entry name" value="LECITHIN-CHOLESTEROL ACYLTRANSFERASE-RELATED"/>
    <property type="match status" value="1"/>
</dbReference>
<dbReference type="SUPFAM" id="SSF53474">
    <property type="entry name" value="alpha/beta-Hydrolases"/>
    <property type="match status" value="1"/>
</dbReference>
<evidence type="ECO:0000313" key="3">
    <source>
        <dbReference type="Proteomes" id="UP001377567"/>
    </source>
</evidence>
<gene>
    <name evidence="2" type="ORF">DAKH74_022690</name>
</gene>
<dbReference type="InterPro" id="IPR029058">
    <property type="entry name" value="AB_hydrolase_fold"/>
</dbReference>
<feature type="region of interest" description="Disordered" evidence="1">
    <location>
        <begin position="1"/>
        <end position="111"/>
    </location>
</feature>
<dbReference type="EMBL" id="BTGD01000005">
    <property type="protein sequence ID" value="GMM55653.1"/>
    <property type="molecule type" value="Genomic_DNA"/>
</dbReference>
<evidence type="ECO:0000313" key="2">
    <source>
        <dbReference type="EMBL" id="GMM55653.1"/>
    </source>
</evidence>
<organism evidence="2 3">
    <name type="scientific">Maudiozyma humilis</name>
    <name type="common">Sour dough yeast</name>
    <name type="synonym">Kazachstania humilis</name>
    <dbReference type="NCBI Taxonomy" id="51915"/>
    <lineage>
        <taxon>Eukaryota</taxon>
        <taxon>Fungi</taxon>
        <taxon>Dikarya</taxon>
        <taxon>Ascomycota</taxon>
        <taxon>Saccharomycotina</taxon>
        <taxon>Saccharomycetes</taxon>
        <taxon>Saccharomycetales</taxon>
        <taxon>Saccharomycetaceae</taxon>
        <taxon>Maudiozyma</taxon>
    </lineage>
</organism>
<comment type="caution">
    <text evidence="2">The sequence shown here is derived from an EMBL/GenBank/DDBJ whole genome shotgun (WGS) entry which is preliminary data.</text>
</comment>
<protein>
    <submittedName>
        <fullName evidence="2">Uncharacterized protein</fullName>
    </submittedName>
</protein>
<keyword evidence="3" id="KW-1185">Reference proteome</keyword>
<dbReference type="Gene3D" id="3.40.50.1820">
    <property type="entry name" value="alpha/beta hydrolase"/>
    <property type="match status" value="1"/>
</dbReference>
<accession>A0AAV5RW28</accession>
<evidence type="ECO:0000256" key="1">
    <source>
        <dbReference type="SAM" id="MobiDB-lite"/>
    </source>
</evidence>
<dbReference type="Proteomes" id="UP001377567">
    <property type="component" value="Unassembled WGS sequence"/>
</dbReference>
<sequence>MMTVEHPVERCPSCNRKRGIRVSGSEEQPSACLCKDDYKEDEEEKSRQLKDESPDIADAATITDATQSAASSANEIIGGANMDTHSAKGKAPERRSTHDSSITATSGDFDDSGVEFNKPRFITIEDLNDLDTKEMKEYKHYNRDHKIFSFSLPFGRNNREHKNEVEMFNLIAPLTEEKGVRRTASQVRRQTDKSFLPSPLAMLNQSSNDSDTSNSEILSVPAEVPLRRSKTVQILDQETPRVKSEIKQKLEKTNSISSLEELELYKDEKGIENVRNKAIKESIGIEAVKHQIKQITIDDSARTPDGYTYGRMNSIWNEIDGDFVIMGGYRGSILRDATTRKRVWVPLKAGLNLTKIDLYIGPTEQDEIDAQKKIIPDGMLTHVGPVDISRKLIKRLDANPKVHIETFGYDWRLSLEIPCEQLTQRLRELYEKQKTDPRFNGKPKGTYILAHSMGGLIAHKVLKDHPELVRGIVYIGAPNQCPNILGPIRFGDTVMWNKSILSSEANFFMRSSHYFLPLDGRCFINKDTYERYDFDFFDPEIWRYLGLSPLVSQKRVEYIEKEEKKKTHRHKKVASRTSSMASIFSLDPPSPMTVIENVNSTVKDVVQNVPKLGKELVNNLTDTMDEVIIDYKFRTSYEDSYDYLTRTLAKAKKFKESLDYDPTQEYPPLVTVYGNRVPTVRGCKVAGIPGIINGEYDDFYYGAGDGVVHHSWALPGVRGFPVVAKIVSETGHVSLMTDFESMSKALISLYDADKERWSGKQSSKK</sequence>
<dbReference type="InterPro" id="IPR003386">
    <property type="entry name" value="LACT/PDAT_acylTrfase"/>
</dbReference>
<feature type="compositionally biased region" description="Low complexity" evidence="1">
    <location>
        <begin position="56"/>
        <end position="73"/>
    </location>
</feature>
<dbReference type="GO" id="GO:0006629">
    <property type="term" value="P:lipid metabolic process"/>
    <property type="evidence" value="ECO:0007669"/>
    <property type="project" value="InterPro"/>
</dbReference>
<feature type="compositionally biased region" description="Basic and acidic residues" evidence="1">
    <location>
        <begin position="34"/>
        <end position="53"/>
    </location>
</feature>
<dbReference type="GO" id="GO:0008374">
    <property type="term" value="F:O-acyltransferase activity"/>
    <property type="evidence" value="ECO:0007669"/>
    <property type="project" value="InterPro"/>
</dbReference>
<dbReference type="Pfam" id="PF02450">
    <property type="entry name" value="LCAT"/>
    <property type="match status" value="1"/>
</dbReference>
<name>A0AAV5RW28_MAUHU</name>